<feature type="non-terminal residue" evidence="14">
    <location>
        <position position="334"/>
    </location>
</feature>
<sequence length="334" mass="36233">MQLYKKLMRPLLFTLEPETAWHLSDLGLSQTWLWKIMGSGFQHHNELLKATVAGIPIKNPVGLAAGYDKNCRFLSSLQELGFGYVTGGTVTKNPRPGNPKPRVIRLKDQSALINALGFPGDGLEKALSEISKMASVPKKSVRIISVSGTDIADIAECHQQLEPLCDAIELNISSPNTKGLRIFQEPSNLRSLLAEVNQNKSKPLLVKTPPYKSGEGDDEKVLNLGRICLEEKVESLTVSNTVPIAHDGLAVGQGGLSGSPLFENTIEMVKTYRAEFGDSIEINACGGISSGYQAYEALKAGASSIQILTSLIYQGPRIVQSINKELSELFTNRG</sequence>
<comment type="cofactor">
    <cofactor evidence="1">
        <name>FMN</name>
        <dbReference type="ChEBI" id="CHEBI:58210"/>
    </cofactor>
</comment>
<dbReference type="AlphaFoldDB" id="A0A381S8H4"/>
<comment type="subcellular location">
    <subcellularLocation>
        <location evidence="3">Membrane</location>
    </subcellularLocation>
</comment>
<dbReference type="EC" id="1.3.5.2" evidence="6"/>
<dbReference type="Gene3D" id="3.20.20.70">
    <property type="entry name" value="Aldolase class I"/>
    <property type="match status" value="1"/>
</dbReference>
<dbReference type="GO" id="GO:0044205">
    <property type="term" value="P:'de novo' UMP biosynthetic process"/>
    <property type="evidence" value="ECO:0007669"/>
    <property type="project" value="UniProtKB-UniPathway"/>
</dbReference>
<dbReference type="GO" id="GO:0005737">
    <property type="term" value="C:cytoplasm"/>
    <property type="evidence" value="ECO:0007669"/>
    <property type="project" value="InterPro"/>
</dbReference>
<evidence type="ECO:0000256" key="9">
    <source>
        <dbReference type="ARBA" id="ARBA00022975"/>
    </source>
</evidence>
<evidence type="ECO:0000256" key="7">
    <source>
        <dbReference type="ARBA" id="ARBA00022630"/>
    </source>
</evidence>
<dbReference type="GO" id="GO:0016020">
    <property type="term" value="C:membrane"/>
    <property type="evidence" value="ECO:0007669"/>
    <property type="project" value="UniProtKB-SubCell"/>
</dbReference>
<comment type="similarity">
    <text evidence="5">Belongs to the dihydroorotate dehydrogenase family. Type 2 subfamily.</text>
</comment>
<dbReference type="PANTHER" id="PTHR48109">
    <property type="entry name" value="DIHYDROOROTATE DEHYDROGENASE (QUINONE), MITOCHONDRIAL-RELATED"/>
    <property type="match status" value="1"/>
</dbReference>
<keyword evidence="11" id="KW-0472">Membrane</keyword>
<dbReference type="NCBIfam" id="TIGR01036">
    <property type="entry name" value="pyrD_sub2"/>
    <property type="match status" value="1"/>
</dbReference>
<dbReference type="InterPro" id="IPR005720">
    <property type="entry name" value="Dihydroorotate_DH_cat"/>
</dbReference>
<evidence type="ECO:0000313" key="14">
    <source>
        <dbReference type="EMBL" id="SVA00336.1"/>
    </source>
</evidence>
<gene>
    <name evidence="14" type="ORF">METZ01_LOCUS53190</name>
</gene>
<keyword evidence="9" id="KW-0665">Pyrimidine biosynthesis</keyword>
<evidence type="ECO:0000256" key="4">
    <source>
        <dbReference type="ARBA" id="ARBA00005161"/>
    </source>
</evidence>
<dbReference type="InterPro" id="IPR050074">
    <property type="entry name" value="DHO_dehydrogenase"/>
</dbReference>
<comment type="catalytic activity">
    <reaction evidence="12">
        <text>(S)-dihydroorotate + a quinone = orotate + a quinol</text>
        <dbReference type="Rhea" id="RHEA:30187"/>
        <dbReference type="ChEBI" id="CHEBI:24646"/>
        <dbReference type="ChEBI" id="CHEBI:30839"/>
        <dbReference type="ChEBI" id="CHEBI:30864"/>
        <dbReference type="ChEBI" id="CHEBI:132124"/>
        <dbReference type="EC" id="1.3.5.2"/>
    </reaction>
</comment>
<evidence type="ECO:0000256" key="2">
    <source>
        <dbReference type="ARBA" id="ARBA00003125"/>
    </source>
</evidence>
<reference evidence="14" key="1">
    <citation type="submission" date="2018-05" db="EMBL/GenBank/DDBJ databases">
        <authorList>
            <person name="Lanie J.A."/>
            <person name="Ng W.-L."/>
            <person name="Kazmierczak K.M."/>
            <person name="Andrzejewski T.M."/>
            <person name="Davidsen T.M."/>
            <person name="Wayne K.J."/>
            <person name="Tettelin H."/>
            <person name="Glass J.I."/>
            <person name="Rusch D."/>
            <person name="Podicherti R."/>
            <person name="Tsui H.-C.T."/>
            <person name="Winkler M.E."/>
        </authorList>
    </citation>
    <scope>NUCLEOTIDE SEQUENCE</scope>
</reference>
<feature type="domain" description="Dihydroorotate dehydrogenase catalytic" evidence="13">
    <location>
        <begin position="48"/>
        <end position="329"/>
    </location>
</feature>
<dbReference type="InterPro" id="IPR001295">
    <property type="entry name" value="Dihydroorotate_DH_CS"/>
</dbReference>
<comment type="pathway">
    <text evidence="4">Pyrimidine metabolism; UMP biosynthesis via de novo pathway; orotate from (S)-dihydroorotate (quinone route): step 1/1.</text>
</comment>
<evidence type="ECO:0000256" key="11">
    <source>
        <dbReference type="ARBA" id="ARBA00023136"/>
    </source>
</evidence>
<dbReference type="InterPro" id="IPR013785">
    <property type="entry name" value="Aldolase_TIM"/>
</dbReference>
<accession>A0A381S8H4</accession>
<evidence type="ECO:0000256" key="1">
    <source>
        <dbReference type="ARBA" id="ARBA00001917"/>
    </source>
</evidence>
<dbReference type="EMBL" id="UINC01002790">
    <property type="protein sequence ID" value="SVA00336.1"/>
    <property type="molecule type" value="Genomic_DNA"/>
</dbReference>
<evidence type="ECO:0000256" key="8">
    <source>
        <dbReference type="ARBA" id="ARBA00022643"/>
    </source>
</evidence>
<keyword evidence="8" id="KW-0288">FMN</keyword>
<proteinExistence type="inferred from homology"/>
<evidence type="ECO:0000256" key="3">
    <source>
        <dbReference type="ARBA" id="ARBA00004370"/>
    </source>
</evidence>
<dbReference type="Pfam" id="PF01180">
    <property type="entry name" value="DHO_dh"/>
    <property type="match status" value="1"/>
</dbReference>
<dbReference type="CDD" id="cd04738">
    <property type="entry name" value="DHOD_2_like"/>
    <property type="match status" value="1"/>
</dbReference>
<evidence type="ECO:0000256" key="10">
    <source>
        <dbReference type="ARBA" id="ARBA00023002"/>
    </source>
</evidence>
<dbReference type="InterPro" id="IPR005719">
    <property type="entry name" value="Dihydroorotate_DH_2"/>
</dbReference>
<keyword evidence="10" id="KW-0560">Oxidoreductase</keyword>
<evidence type="ECO:0000259" key="13">
    <source>
        <dbReference type="Pfam" id="PF01180"/>
    </source>
</evidence>
<name>A0A381S8H4_9ZZZZ</name>
<dbReference type="PIRSF" id="PIRSF000164">
    <property type="entry name" value="DHO_oxidase"/>
    <property type="match status" value="1"/>
</dbReference>
<dbReference type="GO" id="GO:0006207">
    <property type="term" value="P:'de novo' pyrimidine nucleobase biosynthetic process"/>
    <property type="evidence" value="ECO:0007669"/>
    <property type="project" value="InterPro"/>
</dbReference>
<protein>
    <recommendedName>
        <fullName evidence="6">dihydroorotate dehydrogenase (quinone)</fullName>
        <ecNumber evidence="6">1.3.5.2</ecNumber>
    </recommendedName>
</protein>
<comment type="function">
    <text evidence="2">Catalyzes the conversion of dihydroorotate to orotate with quinone as electron acceptor.</text>
</comment>
<dbReference type="PROSITE" id="PS00911">
    <property type="entry name" value="DHODEHASE_1"/>
    <property type="match status" value="1"/>
</dbReference>
<dbReference type="SUPFAM" id="SSF51395">
    <property type="entry name" value="FMN-linked oxidoreductases"/>
    <property type="match status" value="1"/>
</dbReference>
<keyword evidence="7" id="KW-0285">Flavoprotein</keyword>
<evidence type="ECO:0000256" key="5">
    <source>
        <dbReference type="ARBA" id="ARBA00005359"/>
    </source>
</evidence>
<dbReference type="InterPro" id="IPR012135">
    <property type="entry name" value="Dihydroorotate_DH_1_2"/>
</dbReference>
<organism evidence="14">
    <name type="scientific">marine metagenome</name>
    <dbReference type="NCBI Taxonomy" id="408172"/>
    <lineage>
        <taxon>unclassified sequences</taxon>
        <taxon>metagenomes</taxon>
        <taxon>ecological metagenomes</taxon>
    </lineage>
</organism>
<evidence type="ECO:0000256" key="6">
    <source>
        <dbReference type="ARBA" id="ARBA00012791"/>
    </source>
</evidence>
<dbReference type="GO" id="GO:0106430">
    <property type="term" value="F:dihydroorotate dehydrogenase (quinone) activity"/>
    <property type="evidence" value="ECO:0007669"/>
    <property type="project" value="UniProtKB-EC"/>
</dbReference>
<dbReference type="UniPathway" id="UPA00070">
    <property type="reaction ID" value="UER00946"/>
</dbReference>
<evidence type="ECO:0000256" key="12">
    <source>
        <dbReference type="ARBA" id="ARBA00048639"/>
    </source>
</evidence>
<feature type="non-terminal residue" evidence="14">
    <location>
        <position position="1"/>
    </location>
</feature>
<dbReference type="PANTHER" id="PTHR48109:SF4">
    <property type="entry name" value="DIHYDROOROTATE DEHYDROGENASE (QUINONE), MITOCHONDRIAL"/>
    <property type="match status" value="1"/>
</dbReference>